<sequence length="291" mass="32909">MKQLAIFGIILALLVGYSSVFVVNEGERGIVIQFGKVKRTDDGATKVYPPGLQFKVPFIDSVRTLDARIQTLDGNSDRFVTSEKKDLIIDSYVKWRIADFSQFYLSTGGSVLQAESLLTRKINNGLRSEIGARTIRDIVSGERGQVMEDALRRMARSSEIGIEVTDVRIKQINLPDEVSSSIYQRMRAERLAVAKEHRSQGQEQAEIIRANVDRRVNVLLADADKRGREMRGDGDATAAKIYADAYTKNPEFYKFWRSLMAYRTSFDNGGDVMVLEPDSEFFRYMKEPAKP</sequence>
<dbReference type="Gene3D" id="3.30.479.30">
    <property type="entry name" value="Band 7 domain"/>
    <property type="match status" value="1"/>
</dbReference>
<name>A0ABU7G1I1_9ALTE</name>
<evidence type="ECO:0000256" key="6">
    <source>
        <dbReference type="PIRNR" id="PIRNR005651"/>
    </source>
</evidence>
<keyword evidence="8" id="KW-0378">Hydrolase</keyword>
<dbReference type="CDD" id="cd03405">
    <property type="entry name" value="SPFH_HflC"/>
    <property type="match status" value="1"/>
</dbReference>
<evidence type="ECO:0000256" key="3">
    <source>
        <dbReference type="ARBA" id="ARBA00022692"/>
    </source>
</evidence>
<protein>
    <recommendedName>
        <fullName evidence="6">Protein HflC</fullName>
    </recommendedName>
</protein>
<dbReference type="SMART" id="SM00244">
    <property type="entry name" value="PHB"/>
    <property type="match status" value="1"/>
</dbReference>
<proteinExistence type="inferred from homology"/>
<comment type="caution">
    <text evidence="8">The sequence shown here is derived from an EMBL/GenBank/DDBJ whole genome shotgun (WGS) entry which is preliminary data.</text>
</comment>
<evidence type="ECO:0000256" key="5">
    <source>
        <dbReference type="ARBA" id="ARBA00023136"/>
    </source>
</evidence>
<keyword evidence="3" id="KW-0812">Transmembrane</keyword>
<dbReference type="PANTHER" id="PTHR42911:SF1">
    <property type="entry name" value="MODULATOR OF FTSH PROTEASE HFLC"/>
    <property type="match status" value="1"/>
</dbReference>
<dbReference type="EMBL" id="JAYDYW010000001">
    <property type="protein sequence ID" value="MEE1672295.1"/>
    <property type="molecule type" value="Genomic_DNA"/>
</dbReference>
<evidence type="ECO:0000256" key="1">
    <source>
        <dbReference type="ARBA" id="ARBA00004167"/>
    </source>
</evidence>
<dbReference type="InterPro" id="IPR036013">
    <property type="entry name" value="Band_7/SPFH_dom_sf"/>
</dbReference>
<keyword evidence="8" id="KW-0645">Protease</keyword>
<dbReference type="PANTHER" id="PTHR42911">
    <property type="entry name" value="MODULATOR OF FTSH PROTEASE HFLC"/>
    <property type="match status" value="1"/>
</dbReference>
<organism evidence="8 9">
    <name type="scientific">Agarivorans aestuarii</name>
    <dbReference type="NCBI Taxonomy" id="1563703"/>
    <lineage>
        <taxon>Bacteria</taxon>
        <taxon>Pseudomonadati</taxon>
        <taxon>Pseudomonadota</taxon>
        <taxon>Gammaproteobacteria</taxon>
        <taxon>Alteromonadales</taxon>
        <taxon>Alteromonadaceae</taxon>
        <taxon>Agarivorans</taxon>
    </lineage>
</organism>
<dbReference type="PIRSF" id="PIRSF005651">
    <property type="entry name" value="HflC"/>
    <property type="match status" value="1"/>
</dbReference>
<reference evidence="9" key="1">
    <citation type="submission" date="2023-07" db="EMBL/GenBank/DDBJ databases">
        <title>Draft genome sequence of Agarivorans aestuarii strain ZMCS4, a CAZymes producing bacteria isolated from the marine brown algae Clodostephus spongiosus.</title>
        <authorList>
            <person name="Lorente B."/>
            <person name="Cabral C."/>
            <person name="Frias J."/>
            <person name="Faria J."/>
            <person name="Toubarro D."/>
        </authorList>
    </citation>
    <scope>NUCLEOTIDE SEQUENCE [LARGE SCALE GENOMIC DNA]</scope>
    <source>
        <strain evidence="9">ZMCS4</strain>
    </source>
</reference>
<evidence type="ECO:0000313" key="9">
    <source>
        <dbReference type="Proteomes" id="UP001310248"/>
    </source>
</evidence>
<keyword evidence="9" id="KW-1185">Reference proteome</keyword>
<dbReference type="InterPro" id="IPR001107">
    <property type="entry name" value="Band_7"/>
</dbReference>
<evidence type="ECO:0000313" key="8">
    <source>
        <dbReference type="EMBL" id="MEE1672295.1"/>
    </source>
</evidence>
<comment type="function">
    <text evidence="6">HflC and HflK could regulate a protease.</text>
</comment>
<dbReference type="GO" id="GO:0006508">
    <property type="term" value="P:proteolysis"/>
    <property type="evidence" value="ECO:0007669"/>
    <property type="project" value="UniProtKB-KW"/>
</dbReference>
<dbReference type="SUPFAM" id="SSF117892">
    <property type="entry name" value="Band 7/SPFH domain"/>
    <property type="match status" value="1"/>
</dbReference>
<dbReference type="Pfam" id="PF01145">
    <property type="entry name" value="Band_7"/>
    <property type="match status" value="1"/>
</dbReference>
<accession>A0ABU7G1I1</accession>
<comment type="subcellular location">
    <subcellularLocation>
        <location evidence="1">Membrane</location>
        <topology evidence="1">Single-pass membrane protein</topology>
    </subcellularLocation>
</comment>
<dbReference type="NCBIfam" id="TIGR01932">
    <property type="entry name" value="hflC"/>
    <property type="match status" value="2"/>
</dbReference>
<keyword evidence="5" id="KW-0472">Membrane</keyword>
<gene>
    <name evidence="8" type="primary">hflC</name>
    <name evidence="8" type="ORF">SNR37_000063</name>
</gene>
<evidence type="ECO:0000259" key="7">
    <source>
        <dbReference type="SMART" id="SM00244"/>
    </source>
</evidence>
<evidence type="ECO:0000256" key="4">
    <source>
        <dbReference type="ARBA" id="ARBA00022989"/>
    </source>
</evidence>
<dbReference type="InterPro" id="IPR010200">
    <property type="entry name" value="HflC"/>
</dbReference>
<reference evidence="8 9" key="2">
    <citation type="submission" date="2023-12" db="EMBL/GenBank/DDBJ databases">
        <authorList>
            <consortium name="Cladostephus spongiosus"/>
            <person name="Lorente B."/>
            <person name="Cabral C."/>
            <person name="Frias J."/>
            <person name="Faria J."/>
            <person name="Toubarro D."/>
        </authorList>
    </citation>
    <scope>NUCLEOTIDE SEQUENCE [LARGE SCALE GENOMIC DNA]</scope>
    <source>
        <strain evidence="8 9">ZMCS4</strain>
    </source>
</reference>
<feature type="domain" description="Band 7" evidence="7">
    <location>
        <begin position="18"/>
        <end position="186"/>
    </location>
</feature>
<dbReference type="Proteomes" id="UP001310248">
    <property type="component" value="Unassembled WGS sequence"/>
</dbReference>
<keyword evidence="4" id="KW-1133">Transmembrane helix</keyword>
<evidence type="ECO:0000256" key="2">
    <source>
        <dbReference type="ARBA" id="ARBA00007862"/>
    </source>
</evidence>
<dbReference type="RefSeq" id="WP_329773603.1">
    <property type="nucleotide sequence ID" value="NZ_JAYDYW010000001.1"/>
</dbReference>
<comment type="similarity">
    <text evidence="2 6">Belongs to the band 7/mec-2 family. HflC subfamily.</text>
</comment>
<dbReference type="GO" id="GO:0008233">
    <property type="term" value="F:peptidase activity"/>
    <property type="evidence" value="ECO:0007669"/>
    <property type="project" value="UniProtKB-KW"/>
</dbReference>